<keyword evidence="3 8" id="KW-0479">Metal-binding</keyword>
<feature type="binding site" evidence="10">
    <location>
        <begin position="248"/>
        <end position="249"/>
    </location>
    <ligand>
        <name>NAD(+)</name>
        <dbReference type="ChEBI" id="CHEBI:57540"/>
    </ligand>
</feature>
<dbReference type="GO" id="GO:0005634">
    <property type="term" value="C:nucleus"/>
    <property type="evidence" value="ECO:0007669"/>
    <property type="project" value="TreeGrafter"/>
</dbReference>
<dbReference type="GO" id="GO:0017136">
    <property type="term" value="F:histone deacetylase activity, NAD-dependent"/>
    <property type="evidence" value="ECO:0007669"/>
    <property type="project" value="InterPro"/>
</dbReference>
<evidence type="ECO:0000313" key="16">
    <source>
        <dbReference type="Proteomes" id="UP000549394"/>
    </source>
</evidence>
<dbReference type="InterPro" id="IPR026591">
    <property type="entry name" value="Sirtuin_cat_small_dom_sf"/>
</dbReference>
<dbReference type="InterPro" id="IPR050134">
    <property type="entry name" value="NAD-dep_sirtuin_deacylases"/>
</dbReference>
<dbReference type="OrthoDB" id="420264at2759"/>
<dbReference type="Gene3D" id="3.30.1600.10">
    <property type="entry name" value="SIR2/SIRT2 'Small Domain"/>
    <property type="match status" value="1"/>
</dbReference>
<feature type="binding site" evidence="11 12">
    <location>
        <position position="183"/>
    </location>
    <ligand>
        <name>Zn(2+)</name>
        <dbReference type="ChEBI" id="CHEBI:29105"/>
    </ligand>
</feature>
<dbReference type="InterPro" id="IPR029035">
    <property type="entry name" value="DHS-like_NAD/FAD-binding_dom"/>
</dbReference>
<name>A0A7I8VZN9_9ANNE</name>
<evidence type="ECO:0000256" key="10">
    <source>
        <dbReference type="PIRSR" id="PIRSR037938-2"/>
    </source>
</evidence>
<comment type="catalytic activity">
    <reaction evidence="7">
        <text>N(6)-tetradecanoyl-L-lysyl-[protein] + NAD(+) + H2O = 2''-O-tetradecanoyl-ADP-D-ribose + nicotinamide + L-lysyl-[protein]</text>
        <dbReference type="Rhea" id="RHEA:70567"/>
        <dbReference type="Rhea" id="RHEA-COMP:9752"/>
        <dbReference type="Rhea" id="RHEA-COMP:15437"/>
        <dbReference type="ChEBI" id="CHEBI:15377"/>
        <dbReference type="ChEBI" id="CHEBI:17154"/>
        <dbReference type="ChEBI" id="CHEBI:29969"/>
        <dbReference type="ChEBI" id="CHEBI:57540"/>
        <dbReference type="ChEBI" id="CHEBI:141129"/>
        <dbReference type="ChEBI" id="CHEBI:189674"/>
    </reaction>
    <physiologicalReaction direction="left-to-right" evidence="7">
        <dbReference type="Rhea" id="RHEA:70568"/>
    </physiologicalReaction>
</comment>
<evidence type="ECO:0000256" key="7">
    <source>
        <dbReference type="ARBA" id="ARBA00048905"/>
    </source>
</evidence>
<dbReference type="PROSITE" id="PS50305">
    <property type="entry name" value="SIRTUIN"/>
    <property type="match status" value="1"/>
</dbReference>
<evidence type="ECO:0000256" key="13">
    <source>
        <dbReference type="SAM" id="MobiDB-lite"/>
    </source>
</evidence>
<evidence type="ECO:0000256" key="8">
    <source>
        <dbReference type="PIRNR" id="PIRNR037938"/>
    </source>
</evidence>
<dbReference type="SUPFAM" id="SSF52467">
    <property type="entry name" value="DHS-like NAD/FAD-binding domain"/>
    <property type="match status" value="1"/>
</dbReference>
<dbReference type="EC" id="2.3.1.286" evidence="8"/>
<feature type="binding site" evidence="11 12">
    <location>
        <position position="204"/>
    </location>
    <ligand>
        <name>Zn(2+)</name>
        <dbReference type="ChEBI" id="CHEBI:29105"/>
    </ligand>
</feature>
<dbReference type="PANTHER" id="PTHR11085:SF6">
    <property type="entry name" value="NAD-DEPENDENT PROTEIN DEACETYLASE SIRTUIN-2"/>
    <property type="match status" value="1"/>
</dbReference>
<dbReference type="GO" id="GO:0008270">
    <property type="term" value="F:zinc ion binding"/>
    <property type="evidence" value="ECO:0007669"/>
    <property type="project" value="UniProtKB-UniRule"/>
</dbReference>
<feature type="binding site" evidence="10">
    <location>
        <begin position="152"/>
        <end position="155"/>
    </location>
    <ligand>
        <name>NAD(+)</name>
        <dbReference type="ChEBI" id="CHEBI:57540"/>
    </ligand>
</feature>
<comment type="similarity">
    <text evidence="1 8">Belongs to the sirtuin family. Class I subfamily.</text>
</comment>
<organism evidence="15 16">
    <name type="scientific">Dimorphilus gyrociliatus</name>
    <dbReference type="NCBI Taxonomy" id="2664684"/>
    <lineage>
        <taxon>Eukaryota</taxon>
        <taxon>Metazoa</taxon>
        <taxon>Spiralia</taxon>
        <taxon>Lophotrochozoa</taxon>
        <taxon>Annelida</taxon>
        <taxon>Polychaeta</taxon>
        <taxon>Polychaeta incertae sedis</taxon>
        <taxon>Dinophilidae</taxon>
        <taxon>Dimorphilus</taxon>
    </lineage>
</organism>
<dbReference type="Gene3D" id="3.40.50.1220">
    <property type="entry name" value="TPP-binding domain"/>
    <property type="match status" value="1"/>
</dbReference>
<dbReference type="InterPro" id="IPR026590">
    <property type="entry name" value="Ssirtuin_cat_dom"/>
</dbReference>
<dbReference type="GO" id="GO:0070403">
    <property type="term" value="F:NAD+ binding"/>
    <property type="evidence" value="ECO:0007669"/>
    <property type="project" value="UniProtKB-UniRule"/>
</dbReference>
<feature type="binding site" evidence="11 12">
    <location>
        <position position="180"/>
    </location>
    <ligand>
        <name>Zn(2+)</name>
        <dbReference type="ChEBI" id="CHEBI:29105"/>
    </ligand>
</feature>
<dbReference type="PANTHER" id="PTHR11085">
    <property type="entry name" value="NAD-DEPENDENT PROTEIN DEACYLASE SIRTUIN-5, MITOCHONDRIAL-RELATED"/>
    <property type="match status" value="1"/>
</dbReference>
<accession>A0A7I8VZN9</accession>
<comment type="caution">
    <text evidence="15">The sequence shown here is derived from an EMBL/GenBank/DDBJ whole genome shotgun (WGS) entry which is preliminary data.</text>
</comment>
<keyword evidence="4 8" id="KW-0862">Zinc</keyword>
<dbReference type="InterPro" id="IPR003000">
    <property type="entry name" value="Sirtuin"/>
</dbReference>
<dbReference type="AlphaFoldDB" id="A0A7I8VZN9"/>
<dbReference type="EMBL" id="CAJFCJ010000014">
    <property type="protein sequence ID" value="CAD5121373.1"/>
    <property type="molecule type" value="Genomic_DNA"/>
</dbReference>
<evidence type="ECO:0000256" key="5">
    <source>
        <dbReference type="ARBA" id="ARBA00023027"/>
    </source>
</evidence>
<comment type="cofactor">
    <cofactor evidence="11">
        <name>Zn(2+)</name>
        <dbReference type="ChEBI" id="CHEBI:29105"/>
    </cofactor>
    <text evidence="11">Binds 1 zinc ion per subunit.</text>
</comment>
<dbReference type="CDD" id="cd01408">
    <property type="entry name" value="SIRT1"/>
    <property type="match status" value="1"/>
</dbReference>
<keyword evidence="5 8" id="KW-0520">NAD</keyword>
<evidence type="ECO:0000256" key="6">
    <source>
        <dbReference type="ARBA" id="ARBA00048378"/>
    </source>
</evidence>
<evidence type="ECO:0000256" key="1">
    <source>
        <dbReference type="ARBA" id="ARBA00006924"/>
    </source>
</evidence>
<proteinExistence type="inferred from homology"/>
<feature type="compositionally biased region" description="Basic and acidic residues" evidence="13">
    <location>
        <begin position="336"/>
        <end position="362"/>
    </location>
</feature>
<feature type="binding site" evidence="11 12">
    <location>
        <position position="210"/>
    </location>
    <ligand>
        <name>Zn(2+)</name>
        <dbReference type="ChEBI" id="CHEBI:29105"/>
    </ligand>
</feature>
<protein>
    <recommendedName>
        <fullName evidence="8">NAD-dependent protein deacetylase</fullName>
        <ecNumber evidence="8">2.3.1.286</ecNumber>
    </recommendedName>
</protein>
<feature type="region of interest" description="Disordered" evidence="13">
    <location>
        <begin position="336"/>
        <end position="369"/>
    </location>
</feature>
<keyword evidence="2 8" id="KW-0808">Transferase</keyword>
<evidence type="ECO:0000259" key="14">
    <source>
        <dbReference type="PROSITE" id="PS50305"/>
    </source>
</evidence>
<evidence type="ECO:0000256" key="3">
    <source>
        <dbReference type="ARBA" id="ARBA00022723"/>
    </source>
</evidence>
<evidence type="ECO:0000313" key="15">
    <source>
        <dbReference type="EMBL" id="CAD5121373.1"/>
    </source>
</evidence>
<feature type="binding site" evidence="10">
    <location>
        <begin position="80"/>
        <end position="82"/>
    </location>
    <ligand>
        <name>NAD(+)</name>
        <dbReference type="ChEBI" id="CHEBI:57540"/>
    </ligand>
</feature>
<feature type="binding site" evidence="10">
    <location>
        <begin position="272"/>
        <end position="274"/>
    </location>
    <ligand>
        <name>NAD(+)</name>
        <dbReference type="ChEBI" id="CHEBI:57540"/>
    </ligand>
</feature>
<keyword evidence="16" id="KW-1185">Reference proteome</keyword>
<dbReference type="InterPro" id="IPR017328">
    <property type="entry name" value="Sirtuin_class_I"/>
</dbReference>
<comment type="catalytic activity">
    <reaction evidence="6">
        <text>N(6)-hexadecanoyl-L-lysyl-[protein] + NAD(+) + H2O = 2''-O-hexadecanoyl-ADP-D-ribose + nicotinamide + L-lysyl-[protein]</text>
        <dbReference type="Rhea" id="RHEA:70563"/>
        <dbReference type="Rhea" id="RHEA-COMP:9752"/>
        <dbReference type="Rhea" id="RHEA-COMP:14175"/>
        <dbReference type="ChEBI" id="CHEBI:15377"/>
        <dbReference type="ChEBI" id="CHEBI:17154"/>
        <dbReference type="ChEBI" id="CHEBI:29969"/>
        <dbReference type="ChEBI" id="CHEBI:57540"/>
        <dbReference type="ChEBI" id="CHEBI:138936"/>
        <dbReference type="ChEBI" id="CHEBI:189673"/>
    </reaction>
    <physiologicalReaction direction="left-to-right" evidence="6">
        <dbReference type="Rhea" id="RHEA:70564"/>
    </physiologicalReaction>
</comment>
<comment type="catalytic activity">
    <reaction evidence="8">
        <text>N(6)-acetyl-L-lysyl-[protein] + NAD(+) + H2O = 2''-O-acetyl-ADP-D-ribose + nicotinamide + L-lysyl-[protein]</text>
        <dbReference type="Rhea" id="RHEA:43636"/>
        <dbReference type="Rhea" id="RHEA-COMP:9752"/>
        <dbReference type="Rhea" id="RHEA-COMP:10731"/>
        <dbReference type="ChEBI" id="CHEBI:15377"/>
        <dbReference type="ChEBI" id="CHEBI:17154"/>
        <dbReference type="ChEBI" id="CHEBI:29969"/>
        <dbReference type="ChEBI" id="CHEBI:57540"/>
        <dbReference type="ChEBI" id="CHEBI:61930"/>
        <dbReference type="ChEBI" id="CHEBI:83767"/>
        <dbReference type="EC" id="2.3.1.286"/>
    </reaction>
</comment>
<evidence type="ECO:0000256" key="11">
    <source>
        <dbReference type="PIRSR" id="PIRSR037938-3"/>
    </source>
</evidence>
<sequence>MAEKPTEESTKNTLDGGLEALSKLLNEKAKIANEEEETLPEQVLPELTFAGVAEYIKSNKCKKVITMAGAGISTSAGIPDFRTPGSGLYDNLQKYNLPTPTAMFSIDFFKENPNPFYDLARELWPGKFQPTPCHKFIKILWDKGLLLRHYTQNIDMLEREAGLTDEMLVEAHGTFSKAHCLNCKAEYSQDWVKEKVFKEEIPRCEKTEDCSGLIKPDIVFFGEALPSLFHERLKSDFPQCDLLIVIGTSLVVQPFASLINKVPETTPRLYINMEPPPSNGQDSWEALFFGGGCNFRFGQANNYRDVFWKGKADDGCIELAQRLGWEKELGVPTKVFKKDTPIKKQSDKKTKPSPKKATDAKSKKLPKKS</sequence>
<gene>
    <name evidence="15" type="ORF">DGYR_LOCUS9335</name>
</gene>
<evidence type="ECO:0000256" key="2">
    <source>
        <dbReference type="ARBA" id="ARBA00022679"/>
    </source>
</evidence>
<dbReference type="Proteomes" id="UP000549394">
    <property type="component" value="Unassembled WGS sequence"/>
</dbReference>
<reference evidence="15 16" key="1">
    <citation type="submission" date="2020-08" db="EMBL/GenBank/DDBJ databases">
        <authorList>
            <person name="Hejnol A."/>
        </authorList>
    </citation>
    <scope>NUCLEOTIDE SEQUENCE [LARGE SCALE GENOMIC DNA]</scope>
</reference>
<feature type="domain" description="Deacetylase sirtuin-type" evidence="14">
    <location>
        <begin position="42"/>
        <end position="326"/>
    </location>
</feature>
<feature type="binding site" evidence="10">
    <location>
        <begin position="70"/>
        <end position="74"/>
    </location>
    <ligand>
        <name>NAD(+)</name>
        <dbReference type="ChEBI" id="CHEBI:57540"/>
    </ligand>
</feature>
<dbReference type="PIRSF" id="PIRSF037938">
    <property type="entry name" value="SIR2_euk"/>
    <property type="match status" value="1"/>
</dbReference>
<evidence type="ECO:0000256" key="12">
    <source>
        <dbReference type="PROSITE-ProRule" id="PRU00236"/>
    </source>
</evidence>
<feature type="active site" description="Proton acceptor" evidence="9 12">
    <location>
        <position position="172"/>
    </location>
</feature>
<evidence type="ECO:0000256" key="4">
    <source>
        <dbReference type="ARBA" id="ARBA00022833"/>
    </source>
</evidence>
<dbReference type="Pfam" id="PF02146">
    <property type="entry name" value="SIR2"/>
    <property type="match status" value="1"/>
</dbReference>
<evidence type="ECO:0000256" key="9">
    <source>
        <dbReference type="PIRSR" id="PIRSR037938-1"/>
    </source>
</evidence>